<sequence>MFSKDIPQHRSSPTARQQWARVVGSCLLWKRLETVEGVGGVQGVLPMAKCEGSESADRAGGALTDGSEAGLYGHTSLRGGDGVGLVNVGLPSRLTSRSISLGSGTEEGSETDLCSRRGEVGENR</sequence>
<proteinExistence type="predicted"/>
<feature type="compositionally biased region" description="Basic and acidic residues" evidence="1">
    <location>
        <begin position="113"/>
        <end position="124"/>
    </location>
</feature>
<organism evidence="2 3">
    <name type="scientific">Knipowitschia caucasica</name>
    <name type="common">Caucasian dwarf goby</name>
    <name type="synonym">Pomatoschistus caucasicus</name>
    <dbReference type="NCBI Taxonomy" id="637954"/>
    <lineage>
        <taxon>Eukaryota</taxon>
        <taxon>Metazoa</taxon>
        <taxon>Chordata</taxon>
        <taxon>Craniata</taxon>
        <taxon>Vertebrata</taxon>
        <taxon>Euteleostomi</taxon>
        <taxon>Actinopterygii</taxon>
        <taxon>Neopterygii</taxon>
        <taxon>Teleostei</taxon>
        <taxon>Neoteleostei</taxon>
        <taxon>Acanthomorphata</taxon>
        <taxon>Gobiaria</taxon>
        <taxon>Gobiiformes</taxon>
        <taxon>Gobioidei</taxon>
        <taxon>Gobiidae</taxon>
        <taxon>Gobiinae</taxon>
        <taxon>Knipowitschia</taxon>
    </lineage>
</organism>
<dbReference type="AlphaFoldDB" id="A0AAV2MQQ6"/>
<protein>
    <submittedName>
        <fullName evidence="2">Uncharacterized protein</fullName>
    </submittedName>
</protein>
<dbReference type="EMBL" id="OZ035831">
    <property type="protein sequence ID" value="CAL1615643.1"/>
    <property type="molecule type" value="Genomic_DNA"/>
</dbReference>
<gene>
    <name evidence="2" type="ORF">KC01_LOCUS41554</name>
</gene>
<keyword evidence="3" id="KW-1185">Reference proteome</keyword>
<evidence type="ECO:0000313" key="2">
    <source>
        <dbReference type="EMBL" id="CAL1615643.1"/>
    </source>
</evidence>
<accession>A0AAV2MQQ6</accession>
<dbReference type="Proteomes" id="UP001497482">
    <property type="component" value="Chromosome 9"/>
</dbReference>
<name>A0AAV2MQQ6_KNICA</name>
<evidence type="ECO:0000256" key="1">
    <source>
        <dbReference type="SAM" id="MobiDB-lite"/>
    </source>
</evidence>
<evidence type="ECO:0000313" key="3">
    <source>
        <dbReference type="Proteomes" id="UP001497482"/>
    </source>
</evidence>
<feature type="region of interest" description="Disordered" evidence="1">
    <location>
        <begin position="96"/>
        <end position="124"/>
    </location>
</feature>
<reference evidence="2 3" key="1">
    <citation type="submission" date="2024-04" db="EMBL/GenBank/DDBJ databases">
        <authorList>
            <person name="Waldvogel A.-M."/>
            <person name="Schoenle A."/>
        </authorList>
    </citation>
    <scope>NUCLEOTIDE SEQUENCE [LARGE SCALE GENOMIC DNA]</scope>
</reference>